<dbReference type="AlphaFoldDB" id="A0A817B8J5"/>
<proteinExistence type="predicted"/>
<gene>
    <name evidence="3" type="ORF">DARMORV10_A10P28950.1</name>
</gene>
<feature type="compositionally biased region" description="Pro residues" evidence="1">
    <location>
        <begin position="204"/>
        <end position="228"/>
    </location>
</feature>
<dbReference type="InterPro" id="IPR036392">
    <property type="entry name" value="PLAT/LH2_dom_sf"/>
</dbReference>
<dbReference type="Pfam" id="PF06232">
    <property type="entry name" value="ATS3"/>
    <property type="match status" value="1"/>
</dbReference>
<evidence type="ECO:0000256" key="1">
    <source>
        <dbReference type="SAM" id="MobiDB-lite"/>
    </source>
</evidence>
<evidence type="ECO:0000256" key="2">
    <source>
        <dbReference type="SAM" id="Phobius"/>
    </source>
</evidence>
<accession>A0A817B8J5</accession>
<dbReference type="EMBL" id="HG994364">
    <property type="protein sequence ID" value="CAF2356392.1"/>
    <property type="molecule type" value="Genomic_DNA"/>
</dbReference>
<feature type="transmembrane region" description="Helical" evidence="2">
    <location>
        <begin position="47"/>
        <end position="67"/>
    </location>
</feature>
<organism evidence="3">
    <name type="scientific">Brassica napus</name>
    <name type="common">Rape</name>
    <dbReference type="NCBI Taxonomy" id="3708"/>
    <lineage>
        <taxon>Eukaryota</taxon>
        <taxon>Viridiplantae</taxon>
        <taxon>Streptophyta</taxon>
        <taxon>Embryophyta</taxon>
        <taxon>Tracheophyta</taxon>
        <taxon>Spermatophyta</taxon>
        <taxon>Magnoliopsida</taxon>
        <taxon>eudicotyledons</taxon>
        <taxon>Gunneridae</taxon>
        <taxon>Pentapetalae</taxon>
        <taxon>rosids</taxon>
        <taxon>malvids</taxon>
        <taxon>Brassicales</taxon>
        <taxon>Brassicaceae</taxon>
        <taxon>Brassiceae</taxon>
        <taxon>Brassica</taxon>
    </lineage>
</organism>
<evidence type="ECO:0000313" key="3">
    <source>
        <dbReference type="EMBL" id="CAF2356392.1"/>
    </source>
</evidence>
<reference evidence="3" key="1">
    <citation type="submission" date="2021-01" db="EMBL/GenBank/DDBJ databases">
        <authorList>
            <consortium name="Genoscope - CEA"/>
            <person name="William W."/>
        </authorList>
    </citation>
    <scope>NUCLEOTIDE SEQUENCE</scope>
</reference>
<dbReference type="Gene3D" id="2.60.60.20">
    <property type="entry name" value="PLAT/LH2 domain"/>
    <property type="match status" value="1"/>
</dbReference>
<dbReference type="InterPro" id="IPR010417">
    <property type="entry name" value="Embryo-specific_ATS3"/>
</dbReference>
<feature type="region of interest" description="Disordered" evidence="1">
    <location>
        <begin position="194"/>
        <end position="235"/>
    </location>
</feature>
<name>A0A817B8J5_BRANA</name>
<dbReference type="PANTHER" id="PTHR31718">
    <property type="entry name" value="PLAT DOMAIN-CONTAINING PROTEIN"/>
    <property type="match status" value="1"/>
</dbReference>
<keyword evidence="2" id="KW-0472">Membrane</keyword>
<dbReference type="PANTHER" id="PTHR31718:SF34">
    <property type="entry name" value="EMBRYO-SPECIFIC PROTEIN ATS3"/>
    <property type="match status" value="1"/>
</dbReference>
<dbReference type="Proteomes" id="UP001295469">
    <property type="component" value="Chromosome A10"/>
</dbReference>
<dbReference type="SUPFAM" id="SSF49723">
    <property type="entry name" value="Lipase/lipooxygenase domain (PLAT/LH2 domain)"/>
    <property type="match status" value="1"/>
</dbReference>
<sequence>MYIAVWLKLRVKRQSEKARVDFTDPQPLSTSLSLSLFSSIHRYRHNLLLEMTLPSLFSSCFLVLALISATHAFDLSLIQMETGTCPYTVVVMTSCLSPESTRDQISITFGDADGNQVHAERLGGSVKGTGSLGKCSTDTFQVRGQCLTSPVCSLSIKRDGPDGWVPESIEIYAQGSKSVKFDFSKSVPKNTWYGQDHCNTTGPPSSPGLPPPAFPPETPKLPPPPHPRPSAASRGGGYGETAFLAFAIASAVAFAAMVR</sequence>
<keyword evidence="2" id="KW-1133">Transmembrane helix</keyword>
<feature type="transmembrane region" description="Helical" evidence="2">
    <location>
        <begin position="237"/>
        <end position="258"/>
    </location>
</feature>
<dbReference type="CDD" id="cd00113">
    <property type="entry name" value="PLAT"/>
    <property type="match status" value="1"/>
</dbReference>
<protein>
    <submittedName>
        <fullName evidence="3">(rape) hypothetical protein</fullName>
    </submittedName>
</protein>
<keyword evidence="2" id="KW-0812">Transmembrane</keyword>